<protein>
    <recommendedName>
        <fullName evidence="2">G domain-containing protein</fullName>
    </recommendedName>
</protein>
<dbReference type="Gene3D" id="3.40.50.300">
    <property type="entry name" value="P-loop containing nucleotide triphosphate hydrolases"/>
    <property type="match status" value="1"/>
</dbReference>
<proteinExistence type="predicted"/>
<gene>
    <name evidence="3" type="ORF">JMJ35_007678</name>
</gene>
<dbReference type="InterPro" id="IPR027417">
    <property type="entry name" value="P-loop_NTPase"/>
</dbReference>
<dbReference type="CDD" id="cd00882">
    <property type="entry name" value="Ras_like_GTPase"/>
    <property type="match status" value="1"/>
</dbReference>
<name>A0AA39V3S1_9LECA</name>
<evidence type="ECO:0000256" key="1">
    <source>
        <dbReference type="SAM" id="MobiDB-lite"/>
    </source>
</evidence>
<dbReference type="AlphaFoldDB" id="A0AA39V3S1"/>
<dbReference type="SUPFAM" id="SSF52540">
    <property type="entry name" value="P-loop containing nucleoside triphosphate hydrolases"/>
    <property type="match status" value="1"/>
</dbReference>
<dbReference type="GO" id="GO:0005525">
    <property type="term" value="F:GTP binding"/>
    <property type="evidence" value="ECO:0007669"/>
    <property type="project" value="InterPro"/>
</dbReference>
<reference evidence="3" key="1">
    <citation type="submission" date="2023-03" db="EMBL/GenBank/DDBJ databases">
        <title>Complete genome of Cladonia borealis.</title>
        <authorList>
            <person name="Park H."/>
        </authorList>
    </citation>
    <scope>NUCLEOTIDE SEQUENCE</scope>
    <source>
        <strain evidence="3">ANT050790</strain>
    </source>
</reference>
<evidence type="ECO:0000313" key="4">
    <source>
        <dbReference type="Proteomes" id="UP001166286"/>
    </source>
</evidence>
<comment type="caution">
    <text evidence="3">The sequence shown here is derived from an EMBL/GenBank/DDBJ whole genome shotgun (WGS) entry which is preliminary data.</text>
</comment>
<dbReference type="Pfam" id="PF01926">
    <property type="entry name" value="MMR_HSR1"/>
    <property type="match status" value="1"/>
</dbReference>
<sequence length="400" mass="46188">MLGSLQDVYVAVMGVTGAGKSTFIEKLTGEEVNVNHGLVSCTADVEEYTFVYKARYKVHLIDTPGFNDTTLQDIDVLRKISSWLSAAYANDIKLSGIIYLHKITDNKMTGSAQKNLWMFKKLCGQDCFHKVCLVTTMWENVDEGTGNMREKELIETEAFWGYMKQHGSQVRQHTTNTRESAMSILGTLIEKKSDIVLDIQKELKDGMRLDNTGAGRQLTKAIDEIREKYRQDLEKLKKEKQDADAESAEQIEELQRQRRQELEQINQERKKMEVDMARLLEQKAQDLKSMENDTARQLKELEQELHKLEERNARYGQKLQEKREQLKEMKKKGEGNQALVLREIETMEETSKTQDKEAEEKRNRFERALKWVKQHREGLTESALLVAQIAGTMKCMKAAK</sequence>
<dbReference type="EMBL" id="JAFEKC020000017">
    <property type="protein sequence ID" value="KAK0510284.1"/>
    <property type="molecule type" value="Genomic_DNA"/>
</dbReference>
<evidence type="ECO:0000313" key="3">
    <source>
        <dbReference type="EMBL" id="KAK0510284.1"/>
    </source>
</evidence>
<dbReference type="Proteomes" id="UP001166286">
    <property type="component" value="Unassembled WGS sequence"/>
</dbReference>
<feature type="domain" description="G" evidence="2">
    <location>
        <begin position="10"/>
        <end position="74"/>
    </location>
</feature>
<keyword evidence="4" id="KW-1185">Reference proteome</keyword>
<dbReference type="InterPro" id="IPR006073">
    <property type="entry name" value="GTP-bd"/>
</dbReference>
<evidence type="ECO:0000259" key="2">
    <source>
        <dbReference type="Pfam" id="PF01926"/>
    </source>
</evidence>
<feature type="region of interest" description="Disordered" evidence="1">
    <location>
        <begin position="236"/>
        <end position="255"/>
    </location>
</feature>
<accession>A0AA39V3S1</accession>
<organism evidence="3 4">
    <name type="scientific">Cladonia borealis</name>
    <dbReference type="NCBI Taxonomy" id="184061"/>
    <lineage>
        <taxon>Eukaryota</taxon>
        <taxon>Fungi</taxon>
        <taxon>Dikarya</taxon>
        <taxon>Ascomycota</taxon>
        <taxon>Pezizomycotina</taxon>
        <taxon>Lecanoromycetes</taxon>
        <taxon>OSLEUM clade</taxon>
        <taxon>Lecanoromycetidae</taxon>
        <taxon>Lecanorales</taxon>
        <taxon>Lecanorineae</taxon>
        <taxon>Cladoniaceae</taxon>
        <taxon>Cladonia</taxon>
    </lineage>
</organism>